<evidence type="ECO:0000259" key="2">
    <source>
        <dbReference type="PROSITE" id="PS51471"/>
    </source>
</evidence>
<dbReference type="Pfam" id="PF03171">
    <property type="entry name" value="2OG-FeII_Oxy"/>
    <property type="match status" value="1"/>
</dbReference>
<gene>
    <name evidence="3" type="ORF">BXZ70DRAFT_1002881</name>
</gene>
<dbReference type="InterPro" id="IPR026992">
    <property type="entry name" value="DIOX_N"/>
</dbReference>
<organism evidence="3 4">
    <name type="scientific">Cristinia sonorae</name>
    <dbReference type="NCBI Taxonomy" id="1940300"/>
    <lineage>
        <taxon>Eukaryota</taxon>
        <taxon>Fungi</taxon>
        <taxon>Dikarya</taxon>
        <taxon>Basidiomycota</taxon>
        <taxon>Agaricomycotina</taxon>
        <taxon>Agaricomycetes</taxon>
        <taxon>Agaricomycetidae</taxon>
        <taxon>Agaricales</taxon>
        <taxon>Pleurotineae</taxon>
        <taxon>Stephanosporaceae</taxon>
        <taxon>Cristinia</taxon>
    </lineage>
</organism>
<dbReference type="SUPFAM" id="SSF51197">
    <property type="entry name" value="Clavaminate synthase-like"/>
    <property type="match status" value="1"/>
</dbReference>
<keyword evidence="1" id="KW-0408">Iron</keyword>
<comment type="similarity">
    <text evidence="1">Belongs to the iron/ascorbate-dependent oxidoreductase family.</text>
</comment>
<reference evidence="3" key="1">
    <citation type="journal article" date="2021" name="New Phytol.">
        <title>Evolutionary innovations through gain and loss of genes in the ectomycorrhizal Boletales.</title>
        <authorList>
            <person name="Wu G."/>
            <person name="Miyauchi S."/>
            <person name="Morin E."/>
            <person name="Kuo A."/>
            <person name="Drula E."/>
            <person name="Varga T."/>
            <person name="Kohler A."/>
            <person name="Feng B."/>
            <person name="Cao Y."/>
            <person name="Lipzen A."/>
            <person name="Daum C."/>
            <person name="Hundley H."/>
            <person name="Pangilinan J."/>
            <person name="Johnson J."/>
            <person name="Barry K."/>
            <person name="LaButti K."/>
            <person name="Ng V."/>
            <person name="Ahrendt S."/>
            <person name="Min B."/>
            <person name="Choi I.G."/>
            <person name="Park H."/>
            <person name="Plett J.M."/>
            <person name="Magnuson J."/>
            <person name="Spatafora J.W."/>
            <person name="Nagy L.G."/>
            <person name="Henrissat B."/>
            <person name="Grigoriev I.V."/>
            <person name="Yang Z.L."/>
            <person name="Xu J."/>
            <person name="Martin F.M."/>
        </authorList>
    </citation>
    <scope>NUCLEOTIDE SEQUENCE</scope>
    <source>
        <strain evidence="3">KKN 215</strain>
    </source>
</reference>
<comment type="caution">
    <text evidence="3">The sequence shown here is derived from an EMBL/GenBank/DDBJ whole genome shotgun (WGS) entry which is preliminary data.</text>
</comment>
<feature type="domain" description="Fe2OG dioxygenase" evidence="2">
    <location>
        <begin position="180"/>
        <end position="293"/>
    </location>
</feature>
<proteinExistence type="inferred from homology"/>
<accession>A0A8K0UEK2</accession>
<dbReference type="AlphaFoldDB" id="A0A8K0UEK2"/>
<dbReference type="Pfam" id="PF14226">
    <property type="entry name" value="DIOX_N"/>
    <property type="match status" value="1"/>
</dbReference>
<dbReference type="Gene3D" id="2.60.120.330">
    <property type="entry name" value="B-lactam Antibiotic, Isopenicillin N Synthase, Chain"/>
    <property type="match status" value="1"/>
</dbReference>
<keyword evidence="1" id="KW-0560">Oxidoreductase</keyword>
<dbReference type="OrthoDB" id="406156at2759"/>
<dbReference type="InterPro" id="IPR027443">
    <property type="entry name" value="IPNS-like_sf"/>
</dbReference>
<dbReference type="Proteomes" id="UP000813824">
    <property type="component" value="Unassembled WGS sequence"/>
</dbReference>
<name>A0A8K0UEK2_9AGAR</name>
<dbReference type="InterPro" id="IPR050231">
    <property type="entry name" value="Iron_ascorbate_oxido_reductase"/>
</dbReference>
<dbReference type="PROSITE" id="PS51471">
    <property type="entry name" value="FE2OG_OXY"/>
    <property type="match status" value="1"/>
</dbReference>
<sequence>MTVSVPPVPRYVPAPTATEQLDYADLPIVDLSKINTPEGKAELATTVRDAMKDKGFFYVINHGLTPEQNERIFNVANVPLDQVSDEEKMKFDGKLQQTGSYQGYKPRQYWHVDNGVRDQIEHYNMNKDLHRKGHPNALQPYLPELEEFIKYNHFNILHPLLRLLALGMNIDEETFIPLHNFDRVGETFLRFMKYHPRSEDDEAKTKNVWLKGHTDFGTVSILWSQPVVALQILCPDEKWRYVNYIPNALVINAGDALEFLTGGFYRATIHRVVQPPESQRGYPRLGVFYFGMPDDDVKLSPLPDAPEWVDRRFKNEEAPTMGDYRKGRIIAYGNSETKKVDGKETVEVQMIGNVLVKHYN</sequence>
<dbReference type="EMBL" id="JAEVFJ010000063">
    <property type="protein sequence ID" value="KAH8077494.1"/>
    <property type="molecule type" value="Genomic_DNA"/>
</dbReference>
<evidence type="ECO:0000313" key="3">
    <source>
        <dbReference type="EMBL" id="KAH8077494.1"/>
    </source>
</evidence>
<dbReference type="InterPro" id="IPR005123">
    <property type="entry name" value="Oxoglu/Fe-dep_dioxygenase_dom"/>
</dbReference>
<keyword evidence="1" id="KW-0479">Metal-binding</keyword>
<dbReference type="GO" id="GO:0046872">
    <property type="term" value="F:metal ion binding"/>
    <property type="evidence" value="ECO:0007669"/>
    <property type="project" value="UniProtKB-KW"/>
</dbReference>
<protein>
    <submittedName>
        <fullName evidence="3">Clavaminate synthase-like protein</fullName>
    </submittedName>
</protein>
<dbReference type="GO" id="GO:0016491">
    <property type="term" value="F:oxidoreductase activity"/>
    <property type="evidence" value="ECO:0007669"/>
    <property type="project" value="UniProtKB-KW"/>
</dbReference>
<evidence type="ECO:0000313" key="4">
    <source>
        <dbReference type="Proteomes" id="UP000813824"/>
    </source>
</evidence>
<evidence type="ECO:0000256" key="1">
    <source>
        <dbReference type="RuleBase" id="RU003682"/>
    </source>
</evidence>
<dbReference type="PANTHER" id="PTHR47990">
    <property type="entry name" value="2-OXOGLUTARATE (2OG) AND FE(II)-DEPENDENT OXYGENASE SUPERFAMILY PROTEIN-RELATED"/>
    <property type="match status" value="1"/>
</dbReference>
<dbReference type="InterPro" id="IPR044861">
    <property type="entry name" value="IPNS-like_FE2OG_OXY"/>
</dbReference>
<dbReference type="PRINTS" id="PR00682">
    <property type="entry name" value="IPNSYNTHASE"/>
</dbReference>
<keyword evidence="4" id="KW-1185">Reference proteome</keyword>